<name>A0A537KMR5_9BACT</name>
<accession>A0A537KMR5</accession>
<keyword evidence="1" id="KW-0732">Signal</keyword>
<evidence type="ECO:0000256" key="1">
    <source>
        <dbReference type="SAM" id="SignalP"/>
    </source>
</evidence>
<reference evidence="2 3" key="1">
    <citation type="journal article" date="2019" name="Nat. Microbiol.">
        <title>Mediterranean grassland soil C-N compound turnover is dependent on rainfall and depth, and is mediated by genomically divergent microorganisms.</title>
        <authorList>
            <person name="Diamond S."/>
            <person name="Andeer P.F."/>
            <person name="Li Z."/>
            <person name="Crits-Christoph A."/>
            <person name="Burstein D."/>
            <person name="Anantharaman K."/>
            <person name="Lane K.R."/>
            <person name="Thomas B.C."/>
            <person name="Pan C."/>
            <person name="Northen T.R."/>
            <person name="Banfield J.F."/>
        </authorList>
    </citation>
    <scope>NUCLEOTIDE SEQUENCE [LARGE SCALE GENOMIC DNA]</scope>
    <source>
        <strain evidence="2">NP_4</strain>
    </source>
</reference>
<organism evidence="2 3">
    <name type="scientific">Candidatus Segetimicrobium genomatis</name>
    <dbReference type="NCBI Taxonomy" id="2569760"/>
    <lineage>
        <taxon>Bacteria</taxon>
        <taxon>Bacillati</taxon>
        <taxon>Candidatus Sysuimicrobiota</taxon>
        <taxon>Candidatus Sysuimicrobiia</taxon>
        <taxon>Candidatus Sysuimicrobiales</taxon>
        <taxon>Candidatus Segetimicrobiaceae</taxon>
        <taxon>Candidatus Segetimicrobium</taxon>
    </lineage>
</organism>
<dbReference type="Proteomes" id="UP000319353">
    <property type="component" value="Unassembled WGS sequence"/>
</dbReference>
<feature type="signal peptide" evidence="1">
    <location>
        <begin position="1"/>
        <end position="27"/>
    </location>
</feature>
<feature type="chain" id="PRO_5021932745" description="Outer membrane protein beta-barrel domain-containing protein" evidence="1">
    <location>
        <begin position="28"/>
        <end position="213"/>
    </location>
</feature>
<evidence type="ECO:0008006" key="4">
    <source>
        <dbReference type="Google" id="ProtNLM"/>
    </source>
</evidence>
<dbReference type="AlphaFoldDB" id="A0A537KMR5"/>
<evidence type="ECO:0000313" key="2">
    <source>
        <dbReference type="EMBL" id="TMI97070.1"/>
    </source>
</evidence>
<gene>
    <name evidence="2" type="ORF">E6H01_13445</name>
</gene>
<sequence>MGRLRHSRFATLALGCALSLGASHATAQGRFELHPRLGIYFSPGVLLATYEPSSGQVVRRRQLMSPTLGIGATLWAAKYLAVEGAAIYAPSMVAITDSQRTQDATSGVVLASLRTTFGLRRPTEGWSLYGGPGVGLIHRGGAARGSRAGDTRPALLPAAGGRLALKNSPSFTVEVASYSSWTNSGAEPSGTGRRRWHQDVVWSWGLAIPVAFE</sequence>
<dbReference type="EMBL" id="VBAL01000226">
    <property type="protein sequence ID" value="TMI97070.1"/>
    <property type="molecule type" value="Genomic_DNA"/>
</dbReference>
<comment type="caution">
    <text evidence="2">The sequence shown here is derived from an EMBL/GenBank/DDBJ whole genome shotgun (WGS) entry which is preliminary data.</text>
</comment>
<evidence type="ECO:0000313" key="3">
    <source>
        <dbReference type="Proteomes" id="UP000319353"/>
    </source>
</evidence>
<protein>
    <recommendedName>
        <fullName evidence="4">Outer membrane protein beta-barrel domain-containing protein</fullName>
    </recommendedName>
</protein>
<proteinExistence type="predicted"/>